<keyword evidence="2" id="KW-1185">Reference proteome</keyword>
<evidence type="ECO:0000313" key="2">
    <source>
        <dbReference type="Proteomes" id="UP000238426"/>
    </source>
</evidence>
<dbReference type="OrthoDB" id="5337216at2"/>
<dbReference type="InterPro" id="IPR019070">
    <property type="entry name" value="Restrct_endonuc_II_SinI"/>
</dbReference>
<accession>A0A2T1N727</accession>
<dbReference type="Proteomes" id="UP000238426">
    <property type="component" value="Unassembled WGS sequence"/>
</dbReference>
<evidence type="ECO:0000313" key="1">
    <source>
        <dbReference type="EMBL" id="PSG87392.1"/>
    </source>
</evidence>
<dbReference type="Pfam" id="PF09570">
    <property type="entry name" value="RE_SinI"/>
    <property type="match status" value="1"/>
</dbReference>
<protein>
    <recommendedName>
        <fullName evidence="3">SinI family restriction endonuclease</fullName>
    </recommendedName>
</protein>
<dbReference type="GO" id="GO:0009036">
    <property type="term" value="F:type II site-specific deoxyribonuclease activity"/>
    <property type="evidence" value="ECO:0007669"/>
    <property type="project" value="InterPro"/>
</dbReference>
<gene>
    <name evidence="1" type="ORF">C7H52_10945</name>
</gene>
<sequence length="255" mass="29062">MPRKSLSTFNNLNKEELLDIVRTEAGERINDSLMVVANRVIELPEWSCTINIKAGEDATDFMKKWTNKFLKGYDNRPSQRTSNPIGTQHDPILDEIISSRVNHTTEDDLENIKYGHRLSMSAENIAGGFLEEYIAEELISQGWHCCWGETMKSIDFCNVDDQLLQVKNSDNSENSSSKTVRDGTPIKKWFRRFSKTGATNWSALNELIGIQNEVEHLDEESFKTFVRNAVTNNPGSIFLEEDSPFYGNNNQNNDS</sequence>
<name>A0A2T1N727_9FLAO</name>
<evidence type="ECO:0008006" key="3">
    <source>
        <dbReference type="Google" id="ProtNLM"/>
    </source>
</evidence>
<dbReference type="EMBL" id="PXOQ01000010">
    <property type="protein sequence ID" value="PSG87392.1"/>
    <property type="molecule type" value="Genomic_DNA"/>
</dbReference>
<reference evidence="1 2" key="1">
    <citation type="submission" date="2018-03" db="EMBL/GenBank/DDBJ databases">
        <title>Mesoflavibacter sp. HG37 and Mesoflavibacter sp. HG96 sp.nov., two marine bacteria isolated from seawater of Western Pacific Ocean.</title>
        <authorList>
            <person name="Cheng H."/>
            <person name="Wu Y.-H."/>
            <person name="Guo L.-L."/>
            <person name="Xu X.-W."/>
        </authorList>
    </citation>
    <scope>NUCLEOTIDE SEQUENCE [LARGE SCALE GENOMIC DNA]</scope>
    <source>
        <strain evidence="1 2">KCTC 32269</strain>
    </source>
</reference>
<dbReference type="AlphaFoldDB" id="A0A2T1N727"/>
<comment type="caution">
    <text evidence="1">The sequence shown here is derived from an EMBL/GenBank/DDBJ whole genome shotgun (WGS) entry which is preliminary data.</text>
</comment>
<dbReference type="GO" id="GO:0009307">
    <property type="term" value="P:DNA restriction-modification system"/>
    <property type="evidence" value="ECO:0007669"/>
    <property type="project" value="InterPro"/>
</dbReference>
<organism evidence="1 2">
    <name type="scientific">Aurantibacter aestuarii</name>
    <dbReference type="NCBI Taxonomy" id="1266046"/>
    <lineage>
        <taxon>Bacteria</taxon>
        <taxon>Pseudomonadati</taxon>
        <taxon>Bacteroidota</taxon>
        <taxon>Flavobacteriia</taxon>
        <taxon>Flavobacteriales</taxon>
        <taxon>Flavobacteriaceae</taxon>
        <taxon>Aurantibacter</taxon>
    </lineage>
</organism>
<dbReference type="RefSeq" id="WP_106463959.1">
    <property type="nucleotide sequence ID" value="NZ_PXOQ01000010.1"/>
</dbReference>
<proteinExistence type="predicted"/>
<dbReference type="GO" id="GO:0003677">
    <property type="term" value="F:DNA binding"/>
    <property type="evidence" value="ECO:0007669"/>
    <property type="project" value="InterPro"/>
</dbReference>